<dbReference type="EMBL" id="AY380826">
    <property type="protein sequence ID" value="AAU10889.1"/>
    <property type="molecule type" value="Genomic_DNA"/>
</dbReference>
<dbReference type="GeneID" id="2978989"/>
<reference evidence="1 2" key="1">
    <citation type="journal article" date="2004" name="J. Virol.">
        <title>Complete genome sequence of lymphocystis disease virus isolated from China.</title>
        <authorList>
            <person name="Zhang Q.Y."/>
            <person name="Xiao F."/>
            <person name="Xie J."/>
            <person name="Li Z.Q."/>
            <person name="Gui J.F."/>
        </authorList>
    </citation>
    <scope>NUCLEOTIDE SEQUENCE [LARGE SCALE GENOMIC DNA]</scope>
</reference>
<name>Q678G8_9VIRU</name>
<dbReference type="Proteomes" id="UP000106699">
    <property type="component" value="Segment"/>
</dbReference>
<evidence type="ECO:0000313" key="2">
    <source>
        <dbReference type="Proteomes" id="UP000106699"/>
    </source>
</evidence>
<protein>
    <submittedName>
        <fullName evidence="1">Uncharacterized protein</fullName>
    </submittedName>
</protein>
<accession>Q678G8</accession>
<dbReference type="RefSeq" id="YP_073550.1">
    <property type="nucleotide sequence ID" value="NC_005902.1"/>
</dbReference>
<dbReference type="KEGG" id="vg:2978989"/>
<keyword evidence="2" id="KW-1185">Reference proteome</keyword>
<sequence>MSYSQILKIMTKISRLLEFQNLNICTTSSLLKSEEYHLEIESYC</sequence>
<organism evidence="1 2">
    <name type="scientific">lymphocystis disease virus-China</name>
    <dbReference type="NCBI Taxonomy" id="256729"/>
    <lineage>
        <taxon>Viruses</taxon>
        <taxon>Varidnaviria</taxon>
        <taxon>Bamfordvirae</taxon>
        <taxon>Nucleocytoviricota</taxon>
        <taxon>Megaviricetes</taxon>
        <taxon>Pimascovirales</taxon>
        <taxon>Pimascovirales incertae sedis</taxon>
        <taxon>Iridoviridae</taxon>
        <taxon>Alphairidovirinae</taxon>
        <taxon>Lymphocystivirus</taxon>
        <taxon>Lymphocystivirus paralichthys1</taxon>
        <taxon>Lymphocystis disease virus 2</taxon>
    </lineage>
</organism>
<proteinExistence type="predicted"/>
<evidence type="ECO:0000313" key="1">
    <source>
        <dbReference type="EMBL" id="AAU10889.1"/>
    </source>
</evidence>